<accession>A0A4R2IYE1</accession>
<organism evidence="1 2">
    <name type="scientific">Kribbella antiqua</name>
    <dbReference type="NCBI Taxonomy" id="2512217"/>
    <lineage>
        <taxon>Bacteria</taxon>
        <taxon>Bacillati</taxon>
        <taxon>Actinomycetota</taxon>
        <taxon>Actinomycetes</taxon>
        <taxon>Propionibacteriales</taxon>
        <taxon>Kribbellaceae</taxon>
        <taxon>Kribbella</taxon>
    </lineage>
</organism>
<sequence length="184" mass="20184">MLTARTLAEAQTYLSLLAAADDAPDAARPGPPETSLTEGEEAWTVHSELSDLAVPYASEHAARTLGVIFGLGVSQLVDAGQWILIAGTYARRALDADLAYTGEPGQDRRTVELNWQFAAEAVGEAIKFLPEDADRLPDDAFWSDLGVQLQREQPQRITRAQLTDDHEYYTGTLEDFRLLYGESS</sequence>
<protein>
    <submittedName>
        <fullName evidence="1">Uncharacterized protein</fullName>
    </submittedName>
</protein>
<evidence type="ECO:0000313" key="1">
    <source>
        <dbReference type="EMBL" id="TCO50022.1"/>
    </source>
</evidence>
<name>A0A4R2IYE1_9ACTN</name>
<evidence type="ECO:0000313" key="2">
    <source>
        <dbReference type="Proteomes" id="UP000295573"/>
    </source>
</evidence>
<dbReference type="OrthoDB" id="3822410at2"/>
<keyword evidence="2" id="KW-1185">Reference proteome</keyword>
<gene>
    <name evidence="1" type="ORF">EV646_10293</name>
</gene>
<dbReference type="AlphaFoldDB" id="A0A4R2IYE1"/>
<comment type="caution">
    <text evidence="1">The sequence shown here is derived from an EMBL/GenBank/DDBJ whole genome shotgun (WGS) entry which is preliminary data.</text>
</comment>
<proteinExistence type="predicted"/>
<dbReference type="Proteomes" id="UP000295573">
    <property type="component" value="Unassembled WGS sequence"/>
</dbReference>
<reference evidence="1 2" key="1">
    <citation type="journal article" date="2015" name="Stand. Genomic Sci.">
        <title>Genomic Encyclopedia of Bacterial and Archaeal Type Strains, Phase III: the genomes of soil and plant-associated and newly described type strains.</title>
        <authorList>
            <person name="Whitman W.B."/>
            <person name="Woyke T."/>
            <person name="Klenk H.P."/>
            <person name="Zhou Y."/>
            <person name="Lilburn T.G."/>
            <person name="Beck B.J."/>
            <person name="De Vos P."/>
            <person name="Vandamme P."/>
            <person name="Eisen J.A."/>
            <person name="Garrity G."/>
            <person name="Hugenholtz P."/>
            <person name="Kyrpides N.C."/>
        </authorList>
    </citation>
    <scope>NUCLEOTIDE SEQUENCE [LARGE SCALE GENOMIC DNA]</scope>
    <source>
        <strain evidence="1 2">VKM Ac-2541</strain>
    </source>
</reference>
<dbReference type="EMBL" id="SLWR01000002">
    <property type="protein sequence ID" value="TCO50022.1"/>
    <property type="molecule type" value="Genomic_DNA"/>
</dbReference>
<dbReference type="RefSeq" id="WP_132145041.1">
    <property type="nucleotide sequence ID" value="NZ_SLWR01000002.1"/>
</dbReference>